<feature type="domain" description="AB hydrolase-1" evidence="5">
    <location>
        <begin position="162"/>
        <end position="316"/>
    </location>
</feature>
<keyword evidence="4" id="KW-0732">Signal</keyword>
<dbReference type="InterPro" id="IPR029058">
    <property type="entry name" value="AB_hydrolase_fold"/>
</dbReference>
<dbReference type="Proteomes" id="UP000002630">
    <property type="component" value="Linkage Group LG13"/>
</dbReference>
<keyword evidence="7" id="KW-1185">Reference proteome</keyword>
<dbReference type="InParanoid" id="D7FJZ2"/>
<dbReference type="OMA" id="TNEYEHN"/>
<dbReference type="InterPro" id="IPR051601">
    <property type="entry name" value="Serine_prot/Carboxylest_S33"/>
</dbReference>
<name>D7FJZ2_ECTSI</name>
<dbReference type="Pfam" id="PF00561">
    <property type="entry name" value="Abhydrolase_1"/>
    <property type="match status" value="1"/>
</dbReference>
<dbReference type="InterPro" id="IPR002410">
    <property type="entry name" value="Peptidase_S33"/>
</dbReference>
<feature type="compositionally biased region" description="Polar residues" evidence="3">
    <location>
        <begin position="77"/>
        <end position="86"/>
    </location>
</feature>
<comment type="similarity">
    <text evidence="1">Belongs to the peptidase S33 family.</text>
</comment>
<evidence type="ECO:0000256" key="4">
    <source>
        <dbReference type="SAM" id="SignalP"/>
    </source>
</evidence>
<dbReference type="OrthoDB" id="1898734at2759"/>
<dbReference type="PANTHER" id="PTHR43248">
    <property type="entry name" value="2-SUCCINYL-6-HYDROXY-2,4-CYCLOHEXADIENE-1-CARBOXYLATE SYNTHASE"/>
    <property type="match status" value="1"/>
</dbReference>
<dbReference type="Gene3D" id="3.40.50.1820">
    <property type="entry name" value="alpha/beta hydrolase"/>
    <property type="match status" value="1"/>
</dbReference>
<keyword evidence="2" id="KW-0378">Hydrolase</keyword>
<dbReference type="eggNOG" id="ENOG502QSNW">
    <property type="taxonomic scope" value="Eukaryota"/>
</dbReference>
<gene>
    <name evidence="6" type="ORF">Esi_0139_0013</name>
</gene>
<evidence type="ECO:0000256" key="3">
    <source>
        <dbReference type="SAM" id="MobiDB-lite"/>
    </source>
</evidence>
<dbReference type="GO" id="GO:0006508">
    <property type="term" value="P:proteolysis"/>
    <property type="evidence" value="ECO:0007669"/>
    <property type="project" value="InterPro"/>
</dbReference>
<dbReference type="InterPro" id="IPR000073">
    <property type="entry name" value="AB_hydrolase_1"/>
</dbReference>
<dbReference type="PANTHER" id="PTHR43248:SF2">
    <property type="entry name" value="PROLYL AMINOPEPTIDASE"/>
    <property type="match status" value="1"/>
</dbReference>
<dbReference type="PRINTS" id="PR00793">
    <property type="entry name" value="PROAMNOPTASE"/>
</dbReference>
<evidence type="ECO:0000259" key="5">
    <source>
        <dbReference type="Pfam" id="PF00561"/>
    </source>
</evidence>
<reference evidence="6 7" key="1">
    <citation type="journal article" date="2010" name="Nature">
        <title>The Ectocarpus genome and the independent evolution of multicellularity in brown algae.</title>
        <authorList>
            <person name="Cock J.M."/>
            <person name="Sterck L."/>
            <person name="Rouze P."/>
            <person name="Scornet D."/>
            <person name="Allen A.E."/>
            <person name="Amoutzias G."/>
            <person name="Anthouard V."/>
            <person name="Artiguenave F."/>
            <person name="Aury J.M."/>
            <person name="Badger J.H."/>
            <person name="Beszteri B."/>
            <person name="Billiau K."/>
            <person name="Bonnet E."/>
            <person name="Bothwell J.H."/>
            <person name="Bowler C."/>
            <person name="Boyen C."/>
            <person name="Brownlee C."/>
            <person name="Carrano C.J."/>
            <person name="Charrier B."/>
            <person name="Cho G.Y."/>
            <person name="Coelho S.M."/>
            <person name="Collen J."/>
            <person name="Corre E."/>
            <person name="Da Silva C."/>
            <person name="Delage L."/>
            <person name="Delaroque N."/>
            <person name="Dittami S.M."/>
            <person name="Doulbeau S."/>
            <person name="Elias M."/>
            <person name="Farnham G."/>
            <person name="Gachon C.M."/>
            <person name="Gschloessl B."/>
            <person name="Heesch S."/>
            <person name="Jabbari K."/>
            <person name="Jubin C."/>
            <person name="Kawai H."/>
            <person name="Kimura K."/>
            <person name="Kloareg B."/>
            <person name="Kupper F.C."/>
            <person name="Lang D."/>
            <person name="Le Bail A."/>
            <person name="Leblanc C."/>
            <person name="Lerouge P."/>
            <person name="Lohr M."/>
            <person name="Lopez P.J."/>
            <person name="Martens C."/>
            <person name="Maumus F."/>
            <person name="Michel G."/>
            <person name="Miranda-Saavedra D."/>
            <person name="Morales J."/>
            <person name="Moreau H."/>
            <person name="Motomura T."/>
            <person name="Nagasato C."/>
            <person name="Napoli C.A."/>
            <person name="Nelson D.R."/>
            <person name="Nyvall-Collen P."/>
            <person name="Peters A.F."/>
            <person name="Pommier C."/>
            <person name="Potin P."/>
            <person name="Poulain J."/>
            <person name="Quesneville H."/>
            <person name="Read B."/>
            <person name="Rensing S.A."/>
            <person name="Ritter A."/>
            <person name="Rousvoal S."/>
            <person name="Samanta M."/>
            <person name="Samson G."/>
            <person name="Schroeder D.C."/>
            <person name="Segurens B."/>
            <person name="Strittmatter M."/>
            <person name="Tonon T."/>
            <person name="Tregear J.W."/>
            <person name="Valentin K."/>
            <person name="von Dassow P."/>
            <person name="Yamagishi T."/>
            <person name="Van de Peer Y."/>
            <person name="Wincker P."/>
        </authorList>
    </citation>
    <scope>NUCLEOTIDE SEQUENCE [LARGE SCALE GENOMIC DNA]</scope>
    <source>
        <strain evidence="7">Ec32 / CCAP1310/4</strain>
    </source>
</reference>
<sequence length="557" mass="60563">MPRAAAARLATSLFLAGCSSSRTSGFRVHALASSAIIRKVAGAASGGVGGAPPLLFPRGPGPGGAGNARSLSTAKMNANRPSSLSSGGHAESFSHEEGEAVRLPGGITSVDHTFRVPLEWGRRAGGGEGSDADGRRQPPADIEVFARELVLTKHVGDKDRPFLLFLQGGPGFPAPRVSRPEGWWGRALKEFRVIMLDQRGTGRSSPVTHKTLAEMDGPETQAKFLENFRADSIVEDCEAVRRELAGGDAKWTVLGQSFGGFCLLTYLSKHPGSLSAGLFTGGLPPVGRTPDEVYRATYRRVAERNSRFYKRYPGDVDKVKTILRHVRDRDVELPAGGVLTPGRFLQLGLALGGGGGFESLHYLLENAFDARGELSFSFLREVENRQSYDTNPIYAIMHESIYLSGDGVEGPSGWSAERVLAQDPEVASLFDWEGALEEGSARPAYMVAEMIYRWMFDGPYSCLFGLKDAAELLASKEGWPALYDRSALEKCDVPCAAAVYYDDIYVEREFSDETSRIMPDCKIWVTNRYQHSGLREDGDKVLDTLLGMTRGEIELPS</sequence>
<evidence type="ECO:0000313" key="6">
    <source>
        <dbReference type="EMBL" id="CBJ49081.1"/>
    </source>
</evidence>
<proteinExistence type="inferred from homology"/>
<feature type="chain" id="PRO_5003095599" evidence="4">
    <location>
        <begin position="26"/>
        <end position="557"/>
    </location>
</feature>
<protein>
    <submittedName>
        <fullName evidence="6">Proline iminopeptidase</fullName>
    </submittedName>
</protein>
<dbReference type="SUPFAM" id="SSF53474">
    <property type="entry name" value="alpha/beta-Hydrolases"/>
    <property type="match status" value="1"/>
</dbReference>
<accession>D7FJZ2</accession>
<dbReference type="STRING" id="2880.D7FJZ2"/>
<dbReference type="AlphaFoldDB" id="D7FJZ2"/>
<evidence type="ECO:0000256" key="1">
    <source>
        <dbReference type="ARBA" id="ARBA00010088"/>
    </source>
</evidence>
<feature type="signal peptide" evidence="4">
    <location>
        <begin position="1"/>
        <end position="25"/>
    </location>
</feature>
<dbReference type="GO" id="GO:0008233">
    <property type="term" value="F:peptidase activity"/>
    <property type="evidence" value="ECO:0007669"/>
    <property type="project" value="InterPro"/>
</dbReference>
<dbReference type="ESTHER" id="ectsi-d7fjz2">
    <property type="family name" value="Proline_iminopeptidase"/>
</dbReference>
<feature type="region of interest" description="Disordered" evidence="3">
    <location>
        <begin position="77"/>
        <end position="97"/>
    </location>
</feature>
<organism evidence="6 7">
    <name type="scientific">Ectocarpus siliculosus</name>
    <name type="common">Brown alga</name>
    <name type="synonym">Conferva siliculosa</name>
    <dbReference type="NCBI Taxonomy" id="2880"/>
    <lineage>
        <taxon>Eukaryota</taxon>
        <taxon>Sar</taxon>
        <taxon>Stramenopiles</taxon>
        <taxon>Ochrophyta</taxon>
        <taxon>PX clade</taxon>
        <taxon>Phaeophyceae</taxon>
        <taxon>Ectocarpales</taxon>
        <taxon>Ectocarpaceae</taxon>
        <taxon>Ectocarpus</taxon>
    </lineage>
</organism>
<dbReference type="EMBL" id="FN649738">
    <property type="protein sequence ID" value="CBJ49081.1"/>
    <property type="molecule type" value="Genomic_DNA"/>
</dbReference>
<evidence type="ECO:0000256" key="2">
    <source>
        <dbReference type="ARBA" id="ARBA00022801"/>
    </source>
</evidence>
<evidence type="ECO:0000313" key="7">
    <source>
        <dbReference type="Proteomes" id="UP000002630"/>
    </source>
</evidence>
<dbReference type="EMBL" id="FN647992">
    <property type="protein sequence ID" value="CBJ49081.1"/>
    <property type="molecule type" value="Genomic_DNA"/>
</dbReference>